<gene>
    <name evidence="3" type="ORF">IV203_025055</name>
    <name evidence="2" type="ORF">IV203_025197</name>
    <name evidence="1" type="ORF">IV203_036999</name>
</gene>
<sequence>MVGRNSFQHVIKRQFYAIRIELCSHQGNGVYKYGYRFKDCRSNPSPRLSHWQVIVGDGCTAVQSVSCTFDTGATSTRSFSLRNGDPCLAVDQANDGWMVVNDQNIAKCDRPDSGEVGNTGTLTLFTCEYPASVIGPSCSEAVCGDNVIEGGETCEFFDGVPTVETCHRVIQRTSGETCDGGENCRSDCTYCGDGIVQSGEQCDGGDGCNDDCTVNTCPCTESDLPVFVTTGDGFADGTVVVVECDHPLDSVATVTATSCASDVDATPLAVTGGEITQPTAFCDSPTVTRTWTAENCASVQGSVTQTVQYVDTKPPSFVSKPMMGNITSSCESSENYAPSSDWTASDTCDPSVTVSHCDACSDATVGGMTITRRWTATDCASNSITESETIVVTDFCDATIRDSYSGIAVDVRIQMENVEGGLEVTVTVVDDVYTGDIRGIFLELIDADAVGRVTSVVATGSAPVTSYKAELNNIDRLSNDVTMKGGGPDRAILHDLGIEIGKMGIAKGDDYQTASFIIGGISTDDIVGKVGIRLTSVGVSGSSRDQSSKISDVMTCCCRATCLSTSARACPVQ</sequence>
<evidence type="ECO:0000313" key="2">
    <source>
        <dbReference type="EMBL" id="KAG7339604.1"/>
    </source>
</evidence>
<dbReference type="Proteomes" id="UP000693970">
    <property type="component" value="Unassembled WGS sequence"/>
</dbReference>
<dbReference type="EMBL" id="JAGRRH010000008">
    <property type="protein sequence ID" value="KAG7365614.1"/>
    <property type="molecule type" value="Genomic_DNA"/>
</dbReference>
<evidence type="ECO:0000313" key="1">
    <source>
        <dbReference type="EMBL" id="KAG7337659.1"/>
    </source>
</evidence>
<organism evidence="1 4">
    <name type="scientific">Nitzschia inconspicua</name>
    <dbReference type="NCBI Taxonomy" id="303405"/>
    <lineage>
        <taxon>Eukaryota</taxon>
        <taxon>Sar</taxon>
        <taxon>Stramenopiles</taxon>
        <taxon>Ochrophyta</taxon>
        <taxon>Bacillariophyta</taxon>
        <taxon>Bacillariophyceae</taxon>
        <taxon>Bacillariophycidae</taxon>
        <taxon>Bacillariales</taxon>
        <taxon>Bacillariaceae</taxon>
        <taxon>Nitzschia</taxon>
    </lineage>
</organism>
<evidence type="ECO:0008006" key="5">
    <source>
        <dbReference type="Google" id="ProtNLM"/>
    </source>
</evidence>
<dbReference type="AlphaFoldDB" id="A0A9K3K6L2"/>
<evidence type="ECO:0000313" key="4">
    <source>
        <dbReference type="Proteomes" id="UP000693970"/>
    </source>
</evidence>
<dbReference type="EMBL" id="JAGRRH010000032">
    <property type="protein sequence ID" value="KAG7339604.1"/>
    <property type="molecule type" value="Genomic_DNA"/>
</dbReference>
<evidence type="ECO:0000313" key="3">
    <source>
        <dbReference type="EMBL" id="KAG7365614.1"/>
    </source>
</evidence>
<proteinExistence type="predicted"/>
<protein>
    <recommendedName>
        <fullName evidence="5">DUF4215 domain-containing protein</fullName>
    </recommendedName>
</protein>
<reference evidence="1" key="1">
    <citation type="journal article" date="2021" name="Sci. Rep.">
        <title>Diploid genomic architecture of Nitzschia inconspicua, an elite biomass production diatom.</title>
        <authorList>
            <person name="Oliver A."/>
            <person name="Podell S."/>
            <person name="Pinowska A."/>
            <person name="Traller J.C."/>
            <person name="Smith S.R."/>
            <person name="McClure R."/>
            <person name="Beliaev A."/>
            <person name="Bohutskyi P."/>
            <person name="Hill E.A."/>
            <person name="Rabines A."/>
            <person name="Zheng H."/>
            <person name="Allen L.Z."/>
            <person name="Kuo A."/>
            <person name="Grigoriev I.V."/>
            <person name="Allen A.E."/>
            <person name="Hazlebeck D."/>
            <person name="Allen E.E."/>
        </authorList>
    </citation>
    <scope>NUCLEOTIDE SEQUENCE</scope>
    <source>
        <strain evidence="1">Hildebrandi</strain>
    </source>
</reference>
<accession>A0A9K3K6L2</accession>
<reference evidence="1" key="2">
    <citation type="submission" date="2021-04" db="EMBL/GenBank/DDBJ databases">
        <authorList>
            <person name="Podell S."/>
        </authorList>
    </citation>
    <scope>NUCLEOTIDE SEQUENCE</scope>
    <source>
        <strain evidence="1">Hildebrandi</strain>
    </source>
</reference>
<name>A0A9K3K6L2_9STRA</name>
<keyword evidence="4" id="KW-1185">Reference proteome</keyword>
<dbReference type="EMBL" id="JAGRRH010000077">
    <property type="protein sequence ID" value="KAG7337659.1"/>
    <property type="molecule type" value="Genomic_DNA"/>
</dbReference>
<comment type="caution">
    <text evidence="1">The sequence shown here is derived from an EMBL/GenBank/DDBJ whole genome shotgun (WGS) entry which is preliminary data.</text>
</comment>